<feature type="transmembrane region" description="Helical" evidence="18">
    <location>
        <begin position="319"/>
        <end position="343"/>
    </location>
</feature>
<dbReference type="GO" id="GO:0006612">
    <property type="term" value="P:protein targeting to membrane"/>
    <property type="evidence" value="ECO:0007669"/>
    <property type="project" value="TreeGrafter"/>
</dbReference>
<evidence type="ECO:0000256" key="12">
    <source>
        <dbReference type="ARBA" id="ARBA00023034"/>
    </source>
</evidence>
<evidence type="ECO:0000256" key="1">
    <source>
        <dbReference type="ARBA" id="ARBA00004166"/>
    </source>
</evidence>
<evidence type="ECO:0000256" key="8">
    <source>
        <dbReference type="ARBA" id="ARBA00022692"/>
    </source>
</evidence>
<dbReference type="PANTHER" id="PTHR22883:SF475">
    <property type="entry name" value="PALMITOYLTRANSFERASE ZDHHC23"/>
    <property type="match status" value="1"/>
</dbReference>
<dbReference type="PANTHER" id="PTHR22883">
    <property type="entry name" value="ZINC FINGER DHHC DOMAIN CONTAINING PROTEIN"/>
    <property type="match status" value="1"/>
</dbReference>
<dbReference type="Pfam" id="PF00031">
    <property type="entry name" value="Cystatin"/>
    <property type="match status" value="1"/>
</dbReference>
<dbReference type="GO" id="GO:0005794">
    <property type="term" value="C:Golgi apparatus"/>
    <property type="evidence" value="ECO:0007669"/>
    <property type="project" value="UniProtKB-SubCell"/>
</dbReference>
<sequence>MTKKARRPTEPEESLCCCEFVSHEGERTHMAACFCDCEHLDEACDRWFKGEAQKESTLSQVAAVVRDRLRVPWPRGARRVDLSVIPPLVLLPVFLHLAALHLLLGVLVMIGLPVLVLWYYYATHRRKSQTLFFLSLALFSLGYMYYLFLTEVVPRGDVGLLQLCTVTMGVVLTLFFLTLTKRDPGYLRPRPADTKNTVTNHGDPPELACSPRNGVNPAEQLCMMQSGRAKNQWCSTCRILQPPRAGHCRICGFCVRRLDHHCVWINSCVGRANHRCFLLTLLLFLLTSVQGISLVLHSVCPKQNVLFSLFYCPGVYTQYSRALCFTCSWYCSIVTGGLLYLLIVQLFNVSYNVTERVDRDIEALVKDCFACLMSSKTGHQALQPLAWSSKPWDHLQVDICGECGGTNKPKEATPEVQKICDEIKPKAEEATGRKFDDFNAKTFATQVVAGTNYFIKVHVGGEEYVHLRVFKPLPHVDEPLSLHGHQIGKGHSDVIGYF</sequence>
<keyword evidence="12" id="KW-0333">Golgi apparatus</keyword>
<dbReference type="OrthoDB" id="430659at2759"/>
<evidence type="ECO:0000313" key="21">
    <source>
        <dbReference type="Proteomes" id="UP001152803"/>
    </source>
</evidence>
<comment type="similarity">
    <text evidence="4">Belongs to the cystatin family.</text>
</comment>
<evidence type="ECO:0000256" key="16">
    <source>
        <dbReference type="ARBA" id="ARBA00023315"/>
    </source>
</evidence>
<dbReference type="AlphaFoldDB" id="A0A9Q1DPN2"/>
<keyword evidence="13 18" id="KW-0472">Membrane</keyword>
<comment type="catalytic activity">
    <reaction evidence="17">
        <text>L-cysteinyl-[protein] + hexadecanoyl-CoA = S-hexadecanoyl-L-cysteinyl-[protein] + CoA</text>
        <dbReference type="Rhea" id="RHEA:36683"/>
        <dbReference type="Rhea" id="RHEA-COMP:10131"/>
        <dbReference type="Rhea" id="RHEA-COMP:11032"/>
        <dbReference type="ChEBI" id="CHEBI:29950"/>
        <dbReference type="ChEBI" id="CHEBI:57287"/>
        <dbReference type="ChEBI" id="CHEBI:57379"/>
        <dbReference type="ChEBI" id="CHEBI:74151"/>
        <dbReference type="EC" id="2.3.1.225"/>
    </reaction>
    <physiologicalReaction direction="left-to-right" evidence="17">
        <dbReference type="Rhea" id="RHEA:36684"/>
    </physiologicalReaction>
</comment>
<evidence type="ECO:0000256" key="15">
    <source>
        <dbReference type="ARBA" id="ARBA00023288"/>
    </source>
</evidence>
<feature type="domain" description="Cystatin" evidence="19">
    <location>
        <begin position="401"/>
        <end position="498"/>
    </location>
</feature>
<comment type="caution">
    <text evidence="20">The sequence shown here is derived from an EMBL/GenBank/DDBJ whole genome shotgun (WGS) entry which is preliminary data.</text>
</comment>
<keyword evidence="14" id="KW-0564">Palmitate</keyword>
<dbReference type="InterPro" id="IPR000010">
    <property type="entry name" value="Cystatin_dom"/>
</dbReference>
<keyword evidence="5" id="KW-0963">Cytoplasm</keyword>
<evidence type="ECO:0000256" key="17">
    <source>
        <dbReference type="ARBA" id="ARBA00047790"/>
    </source>
</evidence>
<evidence type="ECO:0000256" key="18">
    <source>
        <dbReference type="RuleBase" id="RU079119"/>
    </source>
</evidence>
<evidence type="ECO:0000313" key="20">
    <source>
        <dbReference type="EMBL" id="KAJ8276392.1"/>
    </source>
</evidence>
<dbReference type="InterPro" id="IPR001594">
    <property type="entry name" value="Palmitoyltrfase_DHHC"/>
</dbReference>
<organism evidence="20 21">
    <name type="scientific">Conger conger</name>
    <name type="common">Conger eel</name>
    <name type="synonym">Muraena conger</name>
    <dbReference type="NCBI Taxonomy" id="82655"/>
    <lineage>
        <taxon>Eukaryota</taxon>
        <taxon>Metazoa</taxon>
        <taxon>Chordata</taxon>
        <taxon>Craniata</taxon>
        <taxon>Vertebrata</taxon>
        <taxon>Euteleostomi</taxon>
        <taxon>Actinopterygii</taxon>
        <taxon>Neopterygii</taxon>
        <taxon>Teleostei</taxon>
        <taxon>Anguilliformes</taxon>
        <taxon>Congridae</taxon>
        <taxon>Conger</taxon>
    </lineage>
</organism>
<dbReference type="GO" id="GO:0019706">
    <property type="term" value="F:protein-cysteine S-palmitoyltransferase activity"/>
    <property type="evidence" value="ECO:0007669"/>
    <property type="project" value="UniProtKB-EC"/>
</dbReference>
<gene>
    <name evidence="20" type="ORF">COCON_G00081440</name>
</gene>
<reference evidence="20" key="1">
    <citation type="journal article" date="2023" name="Science">
        <title>Genome structures resolve the early diversification of teleost fishes.</title>
        <authorList>
            <person name="Parey E."/>
            <person name="Louis A."/>
            <person name="Montfort J."/>
            <person name="Bouchez O."/>
            <person name="Roques C."/>
            <person name="Iampietro C."/>
            <person name="Lluch J."/>
            <person name="Castinel A."/>
            <person name="Donnadieu C."/>
            <person name="Desvignes T."/>
            <person name="Floi Bucao C."/>
            <person name="Jouanno E."/>
            <person name="Wen M."/>
            <person name="Mejri S."/>
            <person name="Dirks R."/>
            <person name="Jansen H."/>
            <person name="Henkel C."/>
            <person name="Chen W.J."/>
            <person name="Zahm M."/>
            <person name="Cabau C."/>
            <person name="Klopp C."/>
            <person name="Thompson A.W."/>
            <person name="Robinson-Rechavi M."/>
            <person name="Braasch I."/>
            <person name="Lecointre G."/>
            <person name="Bobe J."/>
            <person name="Postlethwait J.H."/>
            <person name="Berthelot C."/>
            <person name="Roest Crollius H."/>
            <person name="Guiguen Y."/>
        </authorList>
    </citation>
    <scope>NUCLEOTIDE SEQUENCE</scope>
    <source>
        <strain evidence="20">Concon-B</strain>
    </source>
</reference>
<keyword evidence="9" id="KW-0789">Thiol protease inhibitor</keyword>
<evidence type="ECO:0000256" key="3">
    <source>
        <dbReference type="ARBA" id="ARBA00008574"/>
    </source>
</evidence>
<dbReference type="Pfam" id="PF01529">
    <property type="entry name" value="DHHC"/>
    <property type="match status" value="1"/>
</dbReference>
<dbReference type="SUPFAM" id="SSF54403">
    <property type="entry name" value="Cystatin/monellin"/>
    <property type="match status" value="1"/>
</dbReference>
<dbReference type="SMART" id="SM00043">
    <property type="entry name" value="CY"/>
    <property type="match status" value="1"/>
</dbReference>
<dbReference type="InterPro" id="IPR018073">
    <property type="entry name" value="Prot_inh_cystat_CS"/>
</dbReference>
<evidence type="ECO:0000256" key="5">
    <source>
        <dbReference type="ARBA" id="ARBA00022490"/>
    </source>
</evidence>
<protein>
    <recommendedName>
        <fullName evidence="18">Palmitoyltransferase</fullName>
        <ecNumber evidence="18">2.3.1.225</ecNumber>
    </recommendedName>
</protein>
<dbReference type="EMBL" id="JAFJMO010000005">
    <property type="protein sequence ID" value="KAJ8276392.1"/>
    <property type="molecule type" value="Genomic_DNA"/>
</dbReference>
<dbReference type="Proteomes" id="UP001152803">
    <property type="component" value="Unassembled WGS sequence"/>
</dbReference>
<keyword evidence="8 18" id="KW-0812">Transmembrane</keyword>
<evidence type="ECO:0000256" key="11">
    <source>
        <dbReference type="ARBA" id="ARBA00022989"/>
    </source>
</evidence>
<comment type="subcellular location">
    <subcellularLocation>
        <location evidence="2">Cytoplasm</location>
    </subcellularLocation>
    <subcellularLocation>
        <location evidence="1">Golgi apparatus</location>
        <location evidence="1">trans-Golgi network membrane</location>
        <topology evidence="1">Multi-pass membrane protein</topology>
    </subcellularLocation>
</comment>
<evidence type="ECO:0000256" key="10">
    <source>
        <dbReference type="ARBA" id="ARBA00022859"/>
    </source>
</evidence>
<keyword evidence="16 18" id="KW-0012">Acyltransferase</keyword>
<comment type="domain">
    <text evidence="18">The DHHC domain is required for palmitoyltransferase activity.</text>
</comment>
<evidence type="ECO:0000256" key="7">
    <source>
        <dbReference type="ARBA" id="ARBA00022690"/>
    </source>
</evidence>
<dbReference type="GO" id="GO:0002376">
    <property type="term" value="P:immune system process"/>
    <property type="evidence" value="ECO:0007669"/>
    <property type="project" value="UniProtKB-KW"/>
</dbReference>
<proteinExistence type="inferred from homology"/>
<keyword evidence="11 18" id="KW-1133">Transmembrane helix</keyword>
<comment type="similarity">
    <text evidence="3 18">Belongs to the DHHC palmitoyltransferase family.</text>
</comment>
<feature type="transmembrane region" description="Helical" evidence="18">
    <location>
        <begin position="160"/>
        <end position="180"/>
    </location>
</feature>
<dbReference type="EC" id="2.3.1.225" evidence="18"/>
<dbReference type="FunFam" id="3.10.450.10:FF:000001">
    <property type="entry name" value="Cystatin-A"/>
    <property type="match status" value="1"/>
</dbReference>
<keyword evidence="7" id="KW-0646">Protease inhibitor</keyword>
<keyword evidence="15" id="KW-0449">Lipoprotein</keyword>
<keyword evidence="6 18" id="KW-0808">Transferase</keyword>
<dbReference type="PROSITE" id="PS50216">
    <property type="entry name" value="DHHC"/>
    <property type="match status" value="1"/>
</dbReference>
<evidence type="ECO:0000256" key="2">
    <source>
        <dbReference type="ARBA" id="ARBA00004496"/>
    </source>
</evidence>
<name>A0A9Q1DPN2_CONCO</name>
<dbReference type="PRINTS" id="PR00295">
    <property type="entry name" value="STEFINA"/>
</dbReference>
<feature type="transmembrane region" description="Helical" evidence="18">
    <location>
        <begin position="276"/>
        <end position="299"/>
    </location>
</feature>
<evidence type="ECO:0000256" key="6">
    <source>
        <dbReference type="ARBA" id="ARBA00022679"/>
    </source>
</evidence>
<dbReference type="InterPro" id="IPR001713">
    <property type="entry name" value="Prot_inh_stefin"/>
</dbReference>
<keyword evidence="10" id="KW-0391">Immunity</keyword>
<evidence type="ECO:0000256" key="13">
    <source>
        <dbReference type="ARBA" id="ARBA00023136"/>
    </source>
</evidence>
<evidence type="ECO:0000256" key="9">
    <source>
        <dbReference type="ARBA" id="ARBA00022704"/>
    </source>
</evidence>
<accession>A0A9Q1DPN2</accession>
<dbReference type="InterPro" id="IPR046350">
    <property type="entry name" value="Cystatin_sf"/>
</dbReference>
<dbReference type="GO" id="GO:0004869">
    <property type="term" value="F:cysteine-type endopeptidase inhibitor activity"/>
    <property type="evidence" value="ECO:0007669"/>
    <property type="project" value="UniProtKB-KW"/>
</dbReference>
<dbReference type="Gene3D" id="3.10.450.10">
    <property type="match status" value="1"/>
</dbReference>
<dbReference type="InterPro" id="IPR039859">
    <property type="entry name" value="PFA4/ZDH16/20/ERF2-like"/>
</dbReference>
<feature type="transmembrane region" description="Helical" evidence="18">
    <location>
        <begin position="131"/>
        <end position="148"/>
    </location>
</feature>
<evidence type="ECO:0000259" key="19">
    <source>
        <dbReference type="SMART" id="SM00043"/>
    </source>
</evidence>
<feature type="transmembrane region" description="Helical" evidence="18">
    <location>
        <begin position="93"/>
        <end position="119"/>
    </location>
</feature>
<evidence type="ECO:0000256" key="14">
    <source>
        <dbReference type="ARBA" id="ARBA00023139"/>
    </source>
</evidence>
<dbReference type="CDD" id="cd00042">
    <property type="entry name" value="CY"/>
    <property type="match status" value="1"/>
</dbReference>
<evidence type="ECO:0000256" key="4">
    <source>
        <dbReference type="ARBA" id="ARBA00009403"/>
    </source>
</evidence>
<dbReference type="GO" id="GO:0005783">
    <property type="term" value="C:endoplasmic reticulum"/>
    <property type="evidence" value="ECO:0007669"/>
    <property type="project" value="TreeGrafter"/>
</dbReference>
<dbReference type="PROSITE" id="PS00287">
    <property type="entry name" value="CYSTATIN"/>
    <property type="match status" value="1"/>
</dbReference>
<keyword evidence="21" id="KW-1185">Reference proteome</keyword>
<dbReference type="GO" id="GO:0071220">
    <property type="term" value="P:cellular response to bacterial lipoprotein"/>
    <property type="evidence" value="ECO:0007669"/>
    <property type="project" value="UniProtKB-ARBA"/>
</dbReference>